<name>A0ABP7AQN0_9ACTN</name>
<organism evidence="1 2">
    <name type="scientific">Kineosporia mesophila</name>
    <dbReference type="NCBI Taxonomy" id="566012"/>
    <lineage>
        <taxon>Bacteria</taxon>
        <taxon>Bacillati</taxon>
        <taxon>Actinomycetota</taxon>
        <taxon>Actinomycetes</taxon>
        <taxon>Kineosporiales</taxon>
        <taxon>Kineosporiaceae</taxon>
        <taxon>Kineosporia</taxon>
    </lineage>
</organism>
<reference evidence="2" key="1">
    <citation type="journal article" date="2019" name="Int. J. Syst. Evol. Microbiol.">
        <title>The Global Catalogue of Microorganisms (GCM) 10K type strain sequencing project: providing services to taxonomists for standard genome sequencing and annotation.</title>
        <authorList>
            <consortium name="The Broad Institute Genomics Platform"/>
            <consortium name="The Broad Institute Genome Sequencing Center for Infectious Disease"/>
            <person name="Wu L."/>
            <person name="Ma J."/>
        </authorList>
    </citation>
    <scope>NUCLEOTIDE SEQUENCE [LARGE SCALE GENOMIC DNA]</scope>
    <source>
        <strain evidence="2">JCM 16902</strain>
    </source>
</reference>
<proteinExistence type="predicted"/>
<accession>A0ABP7AQN0</accession>
<dbReference type="Proteomes" id="UP001501074">
    <property type="component" value="Unassembled WGS sequence"/>
</dbReference>
<protein>
    <submittedName>
        <fullName evidence="1">Uncharacterized protein</fullName>
    </submittedName>
</protein>
<dbReference type="EMBL" id="BAAAZO010000012">
    <property type="protein sequence ID" value="GAA3638147.1"/>
    <property type="molecule type" value="Genomic_DNA"/>
</dbReference>
<gene>
    <name evidence="1" type="ORF">GCM10022223_66350</name>
</gene>
<dbReference type="Gene3D" id="1.10.10.60">
    <property type="entry name" value="Homeodomain-like"/>
    <property type="match status" value="2"/>
</dbReference>
<keyword evidence="2" id="KW-1185">Reference proteome</keyword>
<evidence type="ECO:0000313" key="1">
    <source>
        <dbReference type="EMBL" id="GAA3638147.1"/>
    </source>
</evidence>
<evidence type="ECO:0000313" key="2">
    <source>
        <dbReference type="Proteomes" id="UP001501074"/>
    </source>
</evidence>
<comment type="caution">
    <text evidence="1">The sequence shown here is derived from an EMBL/GenBank/DDBJ whole genome shotgun (WGS) entry which is preliminary data.</text>
</comment>
<sequence length="91" mass="10371">MEGYQRGRTTYRLAEQFGIHRVTVSQHLRRSGVSMRRQGLSDDALHEAARLYEGGSSLVRVADQFDVDPKTIWSGLSRMGLRIRDSHGRAR</sequence>